<gene>
    <name evidence="2" type="ORF">HUK38_04825</name>
</gene>
<dbReference type="RefSeq" id="WP_182583018.1">
    <property type="nucleotide sequence ID" value="NZ_JABVCQ010000007.1"/>
</dbReference>
<accession>A0A839H7H9</accession>
<dbReference type="AlphaFoldDB" id="A0A839H7H9"/>
<keyword evidence="1" id="KW-0812">Transmembrane</keyword>
<keyword evidence="1" id="KW-1133">Transmembrane helix</keyword>
<keyword evidence="3" id="KW-1185">Reference proteome</keyword>
<keyword evidence="1" id="KW-0472">Membrane</keyword>
<proteinExistence type="predicted"/>
<evidence type="ECO:0008006" key="4">
    <source>
        <dbReference type="Google" id="ProtNLM"/>
    </source>
</evidence>
<dbReference type="SUPFAM" id="SSF53955">
    <property type="entry name" value="Lysozyme-like"/>
    <property type="match status" value="1"/>
</dbReference>
<reference evidence="2 3" key="1">
    <citation type="journal article" date="2020" name="Arch. Microbiol.">
        <title>The genome sequence of the giant phototrophic gammaproteobacterium Thiospirillum jenense gives insight into its physiological properties and phylogenetic relationships.</title>
        <authorList>
            <person name="Imhoff J.F."/>
            <person name="Meyer T.E."/>
            <person name="Kyndt J.A."/>
        </authorList>
    </citation>
    <scope>NUCLEOTIDE SEQUENCE [LARGE SCALE GENOMIC DNA]</scope>
    <source>
        <strain evidence="2 3">DSM 216</strain>
    </source>
</reference>
<organism evidence="2 3">
    <name type="scientific">Thiospirillum jenense</name>
    <dbReference type="NCBI Taxonomy" id="1653858"/>
    <lineage>
        <taxon>Bacteria</taxon>
        <taxon>Pseudomonadati</taxon>
        <taxon>Pseudomonadota</taxon>
        <taxon>Gammaproteobacteria</taxon>
        <taxon>Chromatiales</taxon>
        <taxon>Chromatiaceae</taxon>
        <taxon>Thiospirillum</taxon>
    </lineage>
</organism>
<dbReference type="Gene3D" id="1.10.530.10">
    <property type="match status" value="1"/>
</dbReference>
<feature type="transmembrane region" description="Helical" evidence="1">
    <location>
        <begin position="208"/>
        <end position="231"/>
    </location>
</feature>
<name>A0A839H7H9_9GAMM</name>
<dbReference type="InterPro" id="IPR023346">
    <property type="entry name" value="Lysozyme-like_dom_sf"/>
</dbReference>
<evidence type="ECO:0000313" key="2">
    <source>
        <dbReference type="EMBL" id="MBB1125555.1"/>
    </source>
</evidence>
<comment type="caution">
    <text evidence="2">The sequence shown here is derived from an EMBL/GenBank/DDBJ whole genome shotgun (WGS) entry which is preliminary data.</text>
</comment>
<evidence type="ECO:0000256" key="1">
    <source>
        <dbReference type="SAM" id="Phobius"/>
    </source>
</evidence>
<dbReference type="EMBL" id="JABVCQ010000007">
    <property type="protein sequence ID" value="MBB1125555.1"/>
    <property type="molecule type" value="Genomic_DNA"/>
</dbReference>
<dbReference type="Proteomes" id="UP000548632">
    <property type="component" value="Unassembled WGS sequence"/>
</dbReference>
<feature type="transmembrane region" description="Helical" evidence="1">
    <location>
        <begin position="243"/>
        <end position="262"/>
    </location>
</feature>
<protein>
    <recommendedName>
        <fullName evidence="4">Transglycosylase SLT domain-containing protein</fullName>
    </recommendedName>
</protein>
<evidence type="ECO:0000313" key="3">
    <source>
        <dbReference type="Proteomes" id="UP000548632"/>
    </source>
</evidence>
<sequence length="269" mass="29524">MKIAYGKKVSTAFIAAIKSIAQIFNWTDNHVNWLMACIAFETGSTFSPSIKNPSSSATGLIQFMDATANQLGTTTAELRKMTAVEQLTYVEKYFKPYAHRIHSLEDMYMAILWPAAIGLPLNAVLWKQGSKWYNANKGLDPKKRGFITKEMAAAKVRVLLERGMRNENAIEYNAVTQEVHSVNIFSFLTVLKQGYALRHASTWKNVSVATALLTSVLTGLFGVAATLNWIPADFISEATLSELSSIVVSAVTFVIGYLGIAADETVGVK</sequence>